<proteinExistence type="predicted"/>
<dbReference type="Pfam" id="PF08873">
    <property type="entry name" value="Phage_Mu_Gp37"/>
    <property type="match status" value="1"/>
</dbReference>
<gene>
    <name evidence="1" type="ORF">N5I27_03790</name>
</gene>
<evidence type="ECO:0000313" key="2">
    <source>
        <dbReference type="Proteomes" id="UP001161567"/>
    </source>
</evidence>
<sequence>MIGYDDIEQGIKDLLAQQQASGKWPWLATVKSYGGEFDEDLLGIVRRFPAIWVTTAGSDGSPEKLSHNKVKDSVKVVVLVGASSVRNEEARRHGAGADIGTYTMLKHVRKLLTNNTLKSVGLAGLDPLELGKAKTIFNTIVRGQSISVIAQEFTTGFIFKASDRDREEEDTEAEIQKINIDYYYQPNDGHVDESDLVNLKE</sequence>
<dbReference type="InterPro" id="IPR014972">
    <property type="entry name" value="Phage_Mu_Gp37"/>
</dbReference>
<dbReference type="Proteomes" id="UP001161567">
    <property type="component" value="Unassembled WGS sequence"/>
</dbReference>
<comment type="caution">
    <text evidence="1">The sequence shown here is derived from an EMBL/GenBank/DDBJ whole genome shotgun (WGS) entry which is preliminary data.</text>
</comment>
<reference evidence="1" key="1">
    <citation type="submission" date="2022-09" db="EMBL/GenBank/DDBJ databases">
        <title>Intensive care unit water sources are persistently colonized with multi-drug resistant bacteria and are the site of extensive horizontal gene transfer of antibiotic resistance genes.</title>
        <authorList>
            <person name="Diorio-Toth L."/>
        </authorList>
    </citation>
    <scope>NUCLEOTIDE SEQUENCE</scope>
    <source>
        <strain evidence="1">GD03725</strain>
    </source>
</reference>
<dbReference type="EMBL" id="JAOCIL010000001">
    <property type="protein sequence ID" value="MDH1437547.1"/>
    <property type="molecule type" value="Genomic_DNA"/>
</dbReference>
<name>A0AA42QNR2_ACIJO</name>
<protein>
    <submittedName>
        <fullName evidence="1">DUF1834 family protein</fullName>
    </submittedName>
</protein>
<accession>A0AA42QNR2</accession>
<organism evidence="1 2">
    <name type="scientific">Acinetobacter johnsonii</name>
    <dbReference type="NCBI Taxonomy" id="40214"/>
    <lineage>
        <taxon>Bacteria</taxon>
        <taxon>Pseudomonadati</taxon>
        <taxon>Pseudomonadota</taxon>
        <taxon>Gammaproteobacteria</taxon>
        <taxon>Moraxellales</taxon>
        <taxon>Moraxellaceae</taxon>
        <taxon>Acinetobacter</taxon>
    </lineage>
</organism>
<evidence type="ECO:0000313" key="1">
    <source>
        <dbReference type="EMBL" id="MDH1437547.1"/>
    </source>
</evidence>
<dbReference type="RefSeq" id="WP_279746441.1">
    <property type="nucleotide sequence ID" value="NZ_JAOCIL010000001.1"/>
</dbReference>
<dbReference type="AlphaFoldDB" id="A0AA42QNR2"/>